<dbReference type="Proteomes" id="UP001172680">
    <property type="component" value="Unassembled WGS sequence"/>
</dbReference>
<sequence>MAPQMLNILLTSFPGLGLPSTLSIPVPASSTVADFTSLLSARLPPNATRLILTTPSNKELSPRSSTPLSDYLTSPTSDFIRLRLSTPYAAAKLRAAGGRMSSRKKRNQGENNGSNRNLDGRRLRTVTEAKALAEYLAVKPEMEKKEREERRKRWEQVVELAEEKEEEIKSGGKGRLDGKWIEAKEEAEEKTREAVLAALKAGDIKNVLVQKESDTSGSGSGESEGSESEIEAEASSAKKTPEQAAPSRTFFGWDEEDEDMSDDEEDEEEESVDASFQGKGKGKAIAV</sequence>
<gene>
    <name evidence="1" type="ORF">H2199_000043</name>
</gene>
<organism evidence="1 2">
    <name type="scientific">Coniosporium tulheliwenetii</name>
    <dbReference type="NCBI Taxonomy" id="3383036"/>
    <lineage>
        <taxon>Eukaryota</taxon>
        <taxon>Fungi</taxon>
        <taxon>Dikarya</taxon>
        <taxon>Ascomycota</taxon>
        <taxon>Pezizomycotina</taxon>
        <taxon>Dothideomycetes</taxon>
        <taxon>Dothideomycetes incertae sedis</taxon>
        <taxon>Coniosporium</taxon>
    </lineage>
</organism>
<reference evidence="1" key="1">
    <citation type="submission" date="2022-10" db="EMBL/GenBank/DDBJ databases">
        <title>Culturing micro-colonial fungi from biological soil crusts in the Mojave desert and describing Neophaeococcomyces mojavensis, and introducing the new genera and species Taxawa tesnikishii.</title>
        <authorList>
            <person name="Kurbessoian T."/>
            <person name="Stajich J.E."/>
        </authorList>
    </citation>
    <scope>NUCLEOTIDE SEQUENCE</scope>
    <source>
        <strain evidence="1">JES_115</strain>
    </source>
</reference>
<evidence type="ECO:0000313" key="2">
    <source>
        <dbReference type="Proteomes" id="UP001172680"/>
    </source>
</evidence>
<proteinExistence type="predicted"/>
<protein>
    <submittedName>
        <fullName evidence="1">Uncharacterized protein</fullName>
    </submittedName>
</protein>
<name>A0ACC2ZPF5_9PEZI</name>
<dbReference type="EMBL" id="JAPDRP010000001">
    <property type="protein sequence ID" value="KAJ9649269.1"/>
    <property type="molecule type" value="Genomic_DNA"/>
</dbReference>
<evidence type="ECO:0000313" key="1">
    <source>
        <dbReference type="EMBL" id="KAJ9649269.1"/>
    </source>
</evidence>
<accession>A0ACC2ZPF5</accession>
<comment type="caution">
    <text evidence="1">The sequence shown here is derived from an EMBL/GenBank/DDBJ whole genome shotgun (WGS) entry which is preliminary data.</text>
</comment>
<keyword evidence="2" id="KW-1185">Reference proteome</keyword>